<comment type="caution">
    <text evidence="7">The sequence shown here is derived from an EMBL/GenBank/DDBJ whole genome shotgun (WGS) entry which is preliminary data.</text>
</comment>
<keyword evidence="4" id="KW-0238">DNA-binding</keyword>
<evidence type="ECO:0000256" key="1">
    <source>
        <dbReference type="ARBA" id="ARBA00004453"/>
    </source>
</evidence>
<evidence type="ECO:0000313" key="7">
    <source>
        <dbReference type="EMBL" id="MEN3068077.1"/>
    </source>
</evidence>
<gene>
    <name evidence="7" type="ORF">ABDB84_06270</name>
</gene>
<feature type="domain" description="DNA-binding protein H-NS-like C-terminal" evidence="6">
    <location>
        <begin position="121"/>
        <end position="166"/>
    </location>
</feature>
<dbReference type="SUPFAM" id="SSF81273">
    <property type="entry name" value="H-NS histone-like proteins"/>
    <property type="match status" value="1"/>
</dbReference>
<comment type="subcellular location">
    <subcellularLocation>
        <location evidence="1">Cytoplasm</location>
        <location evidence="1">Nucleoid</location>
    </subcellularLocation>
</comment>
<evidence type="ECO:0000256" key="3">
    <source>
        <dbReference type="ARBA" id="ARBA00022490"/>
    </source>
</evidence>
<protein>
    <submittedName>
        <fullName evidence="7">H-NS histone family protein</fullName>
    </submittedName>
</protein>
<feature type="region of interest" description="Disordered" evidence="5">
    <location>
        <begin position="103"/>
        <end position="143"/>
    </location>
</feature>
<dbReference type="InterPro" id="IPR037150">
    <property type="entry name" value="H-NS_C_dom_sf"/>
</dbReference>
<reference evidence="7 8" key="1">
    <citation type="journal article" date="2018" name="Int. J. Syst. Evol. Microbiol.">
        <title>Uliginosibacterium sediminicola sp. nov., isolated from freshwater sediment.</title>
        <authorList>
            <person name="Hwang W.M."/>
            <person name="Kim S.M."/>
            <person name="Kang K."/>
            <person name="Ahn T.Y."/>
        </authorList>
    </citation>
    <scope>NUCLEOTIDE SEQUENCE [LARGE SCALE GENOMIC DNA]</scope>
    <source>
        <strain evidence="7 8">M1-21</strain>
    </source>
</reference>
<feature type="compositionally biased region" description="Basic residues" evidence="5">
    <location>
        <begin position="115"/>
        <end position="125"/>
    </location>
</feature>
<dbReference type="SMART" id="SM00528">
    <property type="entry name" value="HNS"/>
    <property type="match status" value="1"/>
</dbReference>
<evidence type="ECO:0000256" key="4">
    <source>
        <dbReference type="ARBA" id="ARBA00023125"/>
    </source>
</evidence>
<dbReference type="EMBL" id="JBDIVE010000002">
    <property type="protein sequence ID" value="MEN3068077.1"/>
    <property type="molecule type" value="Genomic_DNA"/>
</dbReference>
<evidence type="ECO:0000256" key="5">
    <source>
        <dbReference type="SAM" id="MobiDB-lite"/>
    </source>
</evidence>
<keyword evidence="8" id="KW-1185">Reference proteome</keyword>
<name>A0ABU9YWH3_9RHOO</name>
<evidence type="ECO:0000256" key="2">
    <source>
        <dbReference type="ARBA" id="ARBA00010610"/>
    </source>
</evidence>
<dbReference type="PANTHER" id="PTHR38097">
    <property type="match status" value="1"/>
</dbReference>
<accession>A0ABU9YWH3</accession>
<keyword evidence="3" id="KW-0963">Cytoplasm</keyword>
<dbReference type="InterPro" id="IPR027444">
    <property type="entry name" value="H-NS_C_dom"/>
</dbReference>
<proteinExistence type="inferred from homology"/>
<evidence type="ECO:0000313" key="8">
    <source>
        <dbReference type="Proteomes" id="UP001410394"/>
    </source>
</evidence>
<sequence length="167" mass="18110">MYTRKLTEFDRVGFAFYVLLEHNCACSPVCRTSLDNQQHPENKTMELNKLSLTELNRLKSRVEAEIARRADTSKRDLLKKVQKLAADAGVSLDDLLGQAPAKAAGKTAAKAAPKAAKKPGARKGQKVAPKYSNPADASQTWTGRGRQPAWVAAHVAAGNTLDSLLIL</sequence>
<dbReference type="Proteomes" id="UP001410394">
    <property type="component" value="Unassembled WGS sequence"/>
</dbReference>
<organism evidence="7 8">
    <name type="scientific">Uliginosibacterium sediminicola</name>
    <dbReference type="NCBI Taxonomy" id="2024550"/>
    <lineage>
        <taxon>Bacteria</taxon>
        <taxon>Pseudomonadati</taxon>
        <taxon>Pseudomonadota</taxon>
        <taxon>Betaproteobacteria</taxon>
        <taxon>Rhodocyclales</taxon>
        <taxon>Zoogloeaceae</taxon>
        <taxon>Uliginosibacterium</taxon>
    </lineage>
</organism>
<dbReference type="Gene3D" id="4.10.430.10">
    <property type="entry name" value="Histone-like protein H-NS, C-terminal domain"/>
    <property type="match status" value="1"/>
</dbReference>
<comment type="similarity">
    <text evidence="2">Belongs to the histone-like protein H-NS family.</text>
</comment>
<dbReference type="PANTHER" id="PTHR38097:SF2">
    <property type="entry name" value="DNA-BINDING PROTEIN STPA"/>
    <property type="match status" value="1"/>
</dbReference>
<dbReference type="Pfam" id="PF00816">
    <property type="entry name" value="Histone_HNS"/>
    <property type="match status" value="1"/>
</dbReference>
<dbReference type="RefSeq" id="WP_345918840.1">
    <property type="nucleotide sequence ID" value="NZ_JBDIVE010000002.1"/>
</dbReference>
<evidence type="ECO:0000259" key="6">
    <source>
        <dbReference type="SMART" id="SM00528"/>
    </source>
</evidence>
<feature type="compositionally biased region" description="Low complexity" evidence="5">
    <location>
        <begin position="103"/>
        <end position="114"/>
    </location>
</feature>